<keyword evidence="3" id="KW-1185">Reference proteome</keyword>
<feature type="compositionally biased region" description="Polar residues" evidence="1">
    <location>
        <begin position="201"/>
        <end position="219"/>
    </location>
</feature>
<comment type="caution">
    <text evidence="2">The sequence shown here is derived from an EMBL/GenBank/DDBJ whole genome shotgun (WGS) entry which is preliminary data.</text>
</comment>
<dbReference type="EMBL" id="JACVVK020000078">
    <property type="protein sequence ID" value="KAK7495035.1"/>
    <property type="molecule type" value="Genomic_DNA"/>
</dbReference>
<organism evidence="2 3">
    <name type="scientific">Batillaria attramentaria</name>
    <dbReference type="NCBI Taxonomy" id="370345"/>
    <lineage>
        <taxon>Eukaryota</taxon>
        <taxon>Metazoa</taxon>
        <taxon>Spiralia</taxon>
        <taxon>Lophotrochozoa</taxon>
        <taxon>Mollusca</taxon>
        <taxon>Gastropoda</taxon>
        <taxon>Caenogastropoda</taxon>
        <taxon>Sorbeoconcha</taxon>
        <taxon>Cerithioidea</taxon>
        <taxon>Batillariidae</taxon>
        <taxon>Batillaria</taxon>
    </lineage>
</organism>
<dbReference type="AlphaFoldDB" id="A0ABD0L6S6"/>
<reference evidence="2 3" key="1">
    <citation type="journal article" date="2023" name="Sci. Data">
        <title>Genome assembly of the Korean intertidal mud-creeper Batillaria attramentaria.</title>
        <authorList>
            <person name="Patra A.K."/>
            <person name="Ho P.T."/>
            <person name="Jun S."/>
            <person name="Lee S.J."/>
            <person name="Kim Y."/>
            <person name="Won Y.J."/>
        </authorList>
    </citation>
    <scope>NUCLEOTIDE SEQUENCE [LARGE SCALE GENOMIC DNA]</scope>
    <source>
        <strain evidence="2">Wonlab-2016</strain>
    </source>
</reference>
<accession>A0ABD0L6S6</accession>
<proteinExistence type="predicted"/>
<evidence type="ECO:0000313" key="2">
    <source>
        <dbReference type="EMBL" id="KAK7495035.1"/>
    </source>
</evidence>
<feature type="compositionally biased region" description="Low complexity" evidence="1">
    <location>
        <begin position="250"/>
        <end position="264"/>
    </location>
</feature>
<protein>
    <submittedName>
        <fullName evidence="2">Uncharacterized protein</fullName>
    </submittedName>
</protein>
<sequence length="328" mass="37546">MMSSRETNRLHRWAMWRMTVNEGIISCLRENGTHRVLSPDSQSDQMASPLHELPFLAADQLHLARRLNLREKYGSIPGLSDDAYFIFGLPRISVGNDIPEVTSTAGTRSMYGSVSDFDAIVFNGTRAEPRHDYLSTTYSELGPTPDDRSMVSNNDFEVQRINGYREEWRNLASPPLPARLNLRSIQEEHDHGRERIETYPFNVSPSRTESYLPSPTSSPRRSDFYPPSPTSPNRHRGFDYTSPQHQTFNSYSPSSPMPGRSYSPSPGPPRGWGSGYSPYANRQRPTTSLSDDHTERMKREAYYDWDEGARMADRYMPDFISPVHHRYS</sequence>
<gene>
    <name evidence="2" type="ORF">BaRGS_00013675</name>
</gene>
<feature type="region of interest" description="Disordered" evidence="1">
    <location>
        <begin position="189"/>
        <end position="295"/>
    </location>
</feature>
<name>A0ABD0L6S6_9CAEN</name>
<evidence type="ECO:0000313" key="3">
    <source>
        <dbReference type="Proteomes" id="UP001519460"/>
    </source>
</evidence>
<dbReference type="Proteomes" id="UP001519460">
    <property type="component" value="Unassembled WGS sequence"/>
</dbReference>
<evidence type="ECO:0000256" key="1">
    <source>
        <dbReference type="SAM" id="MobiDB-lite"/>
    </source>
</evidence>